<dbReference type="GO" id="GO:0005886">
    <property type="term" value="C:plasma membrane"/>
    <property type="evidence" value="ECO:0007669"/>
    <property type="project" value="TreeGrafter"/>
</dbReference>
<keyword evidence="4" id="KW-0997">Cell inner membrane</keyword>
<keyword evidence="9 10" id="KW-0472">Membrane</keyword>
<protein>
    <submittedName>
        <fullName evidence="11">Sulfate transporter</fullName>
    </submittedName>
</protein>
<keyword evidence="2" id="KW-0813">Transport</keyword>
<feature type="transmembrane region" description="Helical" evidence="10">
    <location>
        <begin position="85"/>
        <end position="104"/>
    </location>
</feature>
<comment type="caution">
    <text evidence="11">The sequence shown here is derived from an EMBL/GenBank/DDBJ whole genome shotgun (WGS) entry which is preliminary data.</text>
</comment>
<dbReference type="Pfam" id="PF07264">
    <property type="entry name" value="EI24"/>
    <property type="match status" value="1"/>
</dbReference>
<gene>
    <name evidence="11" type="ORF">D7X12_24440</name>
</gene>
<evidence type="ECO:0000256" key="6">
    <source>
        <dbReference type="ARBA" id="ARBA00022692"/>
    </source>
</evidence>
<dbReference type="GO" id="GO:0009675">
    <property type="term" value="F:high-affinity sulfate:proton symporter activity"/>
    <property type="evidence" value="ECO:0007669"/>
    <property type="project" value="TreeGrafter"/>
</dbReference>
<dbReference type="RefSeq" id="WP_120627684.1">
    <property type="nucleotide sequence ID" value="NZ_RAWG01000173.1"/>
</dbReference>
<evidence type="ECO:0000256" key="1">
    <source>
        <dbReference type="ARBA" id="ARBA00004141"/>
    </source>
</evidence>
<evidence type="ECO:0000256" key="4">
    <source>
        <dbReference type="ARBA" id="ARBA00022519"/>
    </source>
</evidence>
<keyword evidence="6 10" id="KW-0812">Transmembrane</keyword>
<evidence type="ECO:0000256" key="8">
    <source>
        <dbReference type="ARBA" id="ARBA00023032"/>
    </source>
</evidence>
<dbReference type="GO" id="GO:0000103">
    <property type="term" value="P:sulfate assimilation"/>
    <property type="evidence" value="ECO:0007669"/>
    <property type="project" value="TreeGrafter"/>
</dbReference>
<evidence type="ECO:0000256" key="5">
    <source>
        <dbReference type="ARBA" id="ARBA00022605"/>
    </source>
</evidence>
<keyword evidence="7 10" id="KW-1133">Transmembrane helix</keyword>
<organism evidence="11 12">
    <name type="scientific">Corallococcus sicarius</name>
    <dbReference type="NCBI Taxonomy" id="2316726"/>
    <lineage>
        <taxon>Bacteria</taxon>
        <taxon>Pseudomonadati</taxon>
        <taxon>Myxococcota</taxon>
        <taxon>Myxococcia</taxon>
        <taxon>Myxococcales</taxon>
        <taxon>Cystobacterineae</taxon>
        <taxon>Myxococcaceae</taxon>
        <taxon>Corallococcus</taxon>
    </lineage>
</organism>
<dbReference type="AlphaFoldDB" id="A0A3A8N3R4"/>
<dbReference type="OrthoDB" id="5381658at2"/>
<comment type="subcellular location">
    <subcellularLocation>
        <location evidence="1">Membrane</location>
        <topology evidence="1">Multi-pass membrane protein</topology>
    </subcellularLocation>
</comment>
<dbReference type="GO" id="GO:0019344">
    <property type="term" value="P:cysteine biosynthetic process"/>
    <property type="evidence" value="ECO:0007669"/>
    <property type="project" value="TreeGrafter"/>
</dbReference>
<dbReference type="EMBL" id="RAWG01000173">
    <property type="protein sequence ID" value="RKH39118.1"/>
    <property type="molecule type" value="Genomic_DNA"/>
</dbReference>
<evidence type="ECO:0000313" key="11">
    <source>
        <dbReference type="EMBL" id="RKH39118.1"/>
    </source>
</evidence>
<reference evidence="12" key="1">
    <citation type="submission" date="2018-09" db="EMBL/GenBank/DDBJ databases">
        <authorList>
            <person name="Livingstone P.G."/>
            <person name="Whitworth D.E."/>
        </authorList>
    </citation>
    <scope>NUCLEOTIDE SEQUENCE [LARGE SCALE GENOMIC DNA]</scope>
    <source>
        <strain evidence="12">CA040B</strain>
    </source>
</reference>
<evidence type="ECO:0000256" key="7">
    <source>
        <dbReference type="ARBA" id="ARBA00022989"/>
    </source>
</evidence>
<dbReference type="Proteomes" id="UP000273405">
    <property type="component" value="Unassembled WGS sequence"/>
</dbReference>
<keyword evidence="3" id="KW-1003">Cell membrane</keyword>
<keyword evidence="12" id="KW-1185">Reference proteome</keyword>
<keyword evidence="8" id="KW-0764">Sulfate transport</keyword>
<feature type="transmembrane region" description="Helical" evidence="10">
    <location>
        <begin position="172"/>
        <end position="193"/>
    </location>
</feature>
<evidence type="ECO:0000256" key="10">
    <source>
        <dbReference type="SAM" id="Phobius"/>
    </source>
</evidence>
<evidence type="ECO:0000256" key="9">
    <source>
        <dbReference type="ARBA" id="ARBA00023136"/>
    </source>
</evidence>
<accession>A0A3A8N3R4</accession>
<feature type="transmembrane region" description="Helical" evidence="10">
    <location>
        <begin position="214"/>
        <end position="242"/>
    </location>
</feature>
<name>A0A3A8N3R4_9BACT</name>
<dbReference type="PANTHER" id="PTHR37468:SF1">
    <property type="entry name" value="SULFATE TRANSPORTER CYSZ"/>
    <property type="match status" value="1"/>
</dbReference>
<feature type="transmembrane region" description="Helical" evidence="10">
    <location>
        <begin position="147"/>
        <end position="166"/>
    </location>
</feature>
<dbReference type="InterPro" id="IPR050480">
    <property type="entry name" value="CysZ-like"/>
</dbReference>
<evidence type="ECO:0000256" key="2">
    <source>
        <dbReference type="ARBA" id="ARBA00022448"/>
    </source>
</evidence>
<evidence type="ECO:0000256" key="3">
    <source>
        <dbReference type="ARBA" id="ARBA00022475"/>
    </source>
</evidence>
<feature type="transmembrane region" description="Helical" evidence="10">
    <location>
        <begin position="39"/>
        <end position="65"/>
    </location>
</feature>
<keyword evidence="5" id="KW-0028">Amino-acid biosynthesis</keyword>
<proteinExistence type="predicted"/>
<evidence type="ECO:0000313" key="12">
    <source>
        <dbReference type="Proteomes" id="UP000273405"/>
    </source>
</evidence>
<dbReference type="InterPro" id="IPR059112">
    <property type="entry name" value="CysZ/EI24"/>
</dbReference>
<sequence length="277" mass="29481">MRPASPVPVLSAQPRLSDFFQGVGMLGRAFRLLFGSRRLFLLSSLCAVLTAVALVGLGVLLYRYAPGLLESLWPRPVSWYGRVGWYVALILAGLVAWVVGANVVPPLLVAPLQDPLSEATEAECDGANTTSAASFLRGLTTGLLHTLARLALLLLGLAVLLPLNVVPGIGSVLFTVLASLWTMLWMAAEHLAAPMTRHLYPFSEVRRILRERRALCLGFGAGVYVLLWIPILNTFFLPVAIIGGTLLYRGLRAVGNLPPPPDAIAGPGMGGTPGGSK</sequence>
<dbReference type="PANTHER" id="PTHR37468">
    <property type="entry name" value="SULFATE TRANSPORTER CYSZ"/>
    <property type="match status" value="1"/>
</dbReference>